<evidence type="ECO:0000256" key="1">
    <source>
        <dbReference type="SAM" id="Phobius"/>
    </source>
</evidence>
<feature type="transmembrane region" description="Helical" evidence="1">
    <location>
        <begin position="60"/>
        <end position="81"/>
    </location>
</feature>
<dbReference type="OrthoDB" id="3350812at2759"/>
<keyword evidence="1" id="KW-1133">Transmembrane helix</keyword>
<feature type="transmembrane region" description="Helical" evidence="1">
    <location>
        <begin position="16"/>
        <end position="40"/>
    </location>
</feature>
<dbReference type="EMBL" id="CAFZ01000375">
    <property type="protein sequence ID" value="CCA74939.1"/>
    <property type="molecule type" value="Genomic_DNA"/>
</dbReference>
<proteinExistence type="predicted"/>
<feature type="transmembrane region" description="Helical" evidence="1">
    <location>
        <begin position="259"/>
        <end position="280"/>
    </location>
</feature>
<protein>
    <recommendedName>
        <fullName evidence="2">DUF6533 domain-containing protein</fullName>
    </recommendedName>
</protein>
<dbReference type="HOGENOM" id="CLU_067873_0_0_1"/>
<dbReference type="Pfam" id="PF20151">
    <property type="entry name" value="DUF6533"/>
    <property type="match status" value="1"/>
</dbReference>
<accession>G4TUE6</accession>
<evidence type="ECO:0000259" key="2">
    <source>
        <dbReference type="Pfam" id="PF20151"/>
    </source>
</evidence>
<keyword evidence="1" id="KW-0472">Membrane</keyword>
<comment type="caution">
    <text evidence="3">The sequence shown here is derived from an EMBL/GenBank/DDBJ whole genome shotgun (WGS) entry which is preliminary data.</text>
</comment>
<feature type="transmembrane region" description="Helical" evidence="1">
    <location>
        <begin position="235"/>
        <end position="253"/>
    </location>
</feature>
<keyword evidence="1" id="KW-0812">Transmembrane</keyword>
<dbReference type="InParanoid" id="G4TUE6"/>
<name>G4TUE6_SERID</name>
<organism evidence="3 4">
    <name type="scientific">Serendipita indica (strain DSM 11827)</name>
    <name type="common">Root endophyte fungus</name>
    <name type="synonym">Piriformospora indica</name>
    <dbReference type="NCBI Taxonomy" id="1109443"/>
    <lineage>
        <taxon>Eukaryota</taxon>
        <taxon>Fungi</taxon>
        <taxon>Dikarya</taxon>
        <taxon>Basidiomycota</taxon>
        <taxon>Agaricomycotina</taxon>
        <taxon>Agaricomycetes</taxon>
        <taxon>Sebacinales</taxon>
        <taxon>Serendipitaceae</taxon>
        <taxon>Serendipita</taxon>
    </lineage>
</organism>
<feature type="domain" description="DUF6533" evidence="2">
    <location>
        <begin position="26"/>
        <end position="71"/>
    </location>
</feature>
<feature type="transmembrane region" description="Helical" evidence="1">
    <location>
        <begin position="185"/>
        <end position="206"/>
    </location>
</feature>
<evidence type="ECO:0000313" key="4">
    <source>
        <dbReference type="Proteomes" id="UP000007148"/>
    </source>
</evidence>
<dbReference type="InterPro" id="IPR045340">
    <property type="entry name" value="DUF6533"/>
</dbReference>
<dbReference type="Proteomes" id="UP000007148">
    <property type="component" value="Unassembled WGS sequence"/>
</dbReference>
<gene>
    <name evidence="3" type="ORF">PIIN_08919</name>
</gene>
<keyword evidence="4" id="KW-1185">Reference proteome</keyword>
<sequence>MSNQAQPGSILAQVEYVIFSLQSITYVSGAAFVVWLWDILLNLDIETSVLWQQNGAFIKVLYSLVRYGPFLVIVPNFLVYMPNHVVTLSNKLYVICIPPYINFMLRKLRKPLYCDGTRTYNLCLGRDLRLRPSCIRTLQEHSLDENAHRFHYSHESPWNLLLHCWSMVWFDPLKVCVALDPPRKALSIMCASSLILEVVIFAATLYHAIRFRRDHSHLGETAAGMVIKTLHKDGFSYFALIFTSRLIICILLWCNTSLAFILLVYIEFSVVSTMTSHWLLSFRQLAMGFWEQPMVTDAGRSTSATITMFPTTTFEVSNGGLSLPSFDPGTAGREQNP</sequence>
<reference evidence="3 4" key="1">
    <citation type="journal article" date="2011" name="PLoS Pathog.">
        <title>Endophytic Life Strategies Decoded by Genome and Transcriptome Analyses of the Mutualistic Root Symbiont Piriformospora indica.</title>
        <authorList>
            <person name="Zuccaro A."/>
            <person name="Lahrmann U."/>
            <person name="Guldener U."/>
            <person name="Langen G."/>
            <person name="Pfiffi S."/>
            <person name="Biedenkopf D."/>
            <person name="Wong P."/>
            <person name="Samans B."/>
            <person name="Grimm C."/>
            <person name="Basiewicz M."/>
            <person name="Murat C."/>
            <person name="Martin F."/>
            <person name="Kogel K.H."/>
        </authorList>
    </citation>
    <scope>NUCLEOTIDE SEQUENCE [LARGE SCALE GENOMIC DNA]</scope>
    <source>
        <strain evidence="3 4">DSM 11827</strain>
    </source>
</reference>
<evidence type="ECO:0000313" key="3">
    <source>
        <dbReference type="EMBL" id="CCA74939.1"/>
    </source>
</evidence>
<dbReference type="AlphaFoldDB" id="G4TUE6"/>